<dbReference type="Gene3D" id="2.40.30.170">
    <property type="match status" value="1"/>
</dbReference>
<dbReference type="Gene3D" id="6.10.140.1990">
    <property type="match status" value="1"/>
</dbReference>
<evidence type="ECO:0000256" key="1">
    <source>
        <dbReference type="ARBA" id="ARBA00004196"/>
    </source>
</evidence>
<keyword evidence="5" id="KW-1185">Reference proteome</keyword>
<evidence type="ECO:0000256" key="2">
    <source>
        <dbReference type="ARBA" id="ARBA00023054"/>
    </source>
</evidence>
<keyword evidence="2 3" id="KW-0175">Coiled coil</keyword>
<dbReference type="InterPro" id="IPR030190">
    <property type="entry name" value="MacA_alpha-hairpin_sf"/>
</dbReference>
<sequence>MKKQFILISLLSTLIFSCKKNEQTSDATGTFEATETIISSEVAGKILHLDLEEGDTVGLAQKVGNIDVANLQLQEAQIEASIKSLPQKFNDASAQIKVLENQIAVQKEQLRIQQREFQRLTNLVKSEAVPSKQLDDMEGAIALTKKQISVLESQISAQKTQVSIQNRSINSELTPLEKRADQVTDQIKRGEIINPVRGTVLTKYAEQYEMTAPGKALYKIADLSEMTLKVYVSGNQLTKVQLNQPVKVLIDKAEGLSDTLQGKVYWIASKAEFTPKTIQTKEERANLVYAVKIHVKNTGALKIGMYGEVIF</sequence>
<comment type="caution">
    <text evidence="4">The sequence shown here is derived from an EMBL/GenBank/DDBJ whole genome shotgun (WGS) entry which is preliminary data.</text>
</comment>
<comment type="subcellular location">
    <subcellularLocation>
        <location evidence="1">Cell envelope</location>
    </subcellularLocation>
</comment>
<dbReference type="RefSeq" id="WP_283343719.1">
    <property type="nucleotide sequence ID" value="NZ_JASHIF010000003.1"/>
</dbReference>
<dbReference type="PANTHER" id="PTHR32347:SF23">
    <property type="entry name" value="BLL5650 PROTEIN"/>
    <property type="match status" value="1"/>
</dbReference>
<dbReference type="InterPro" id="IPR050465">
    <property type="entry name" value="UPF0194_transport"/>
</dbReference>
<evidence type="ECO:0000256" key="3">
    <source>
        <dbReference type="SAM" id="Coils"/>
    </source>
</evidence>
<dbReference type="PANTHER" id="PTHR32347">
    <property type="entry name" value="EFFLUX SYSTEM COMPONENT YKNX-RELATED"/>
    <property type="match status" value="1"/>
</dbReference>
<evidence type="ECO:0000313" key="5">
    <source>
        <dbReference type="Proteomes" id="UP001236507"/>
    </source>
</evidence>
<evidence type="ECO:0000313" key="4">
    <source>
        <dbReference type="EMBL" id="MDI9858523.1"/>
    </source>
</evidence>
<name>A0ABT6Y5Y8_9BACT</name>
<organism evidence="4 5">
    <name type="scientific">Flectobacillus roseus</name>
    <dbReference type="NCBI Taxonomy" id="502259"/>
    <lineage>
        <taxon>Bacteria</taxon>
        <taxon>Pseudomonadati</taxon>
        <taxon>Bacteroidota</taxon>
        <taxon>Cytophagia</taxon>
        <taxon>Cytophagales</taxon>
        <taxon>Flectobacillaceae</taxon>
        <taxon>Flectobacillus</taxon>
    </lineage>
</organism>
<dbReference type="EMBL" id="JASHIF010000003">
    <property type="protein sequence ID" value="MDI9858523.1"/>
    <property type="molecule type" value="Genomic_DNA"/>
</dbReference>
<gene>
    <name evidence="4" type="ORF">QM524_04820</name>
</gene>
<dbReference type="Proteomes" id="UP001236507">
    <property type="component" value="Unassembled WGS sequence"/>
</dbReference>
<proteinExistence type="predicted"/>
<dbReference type="PROSITE" id="PS51257">
    <property type="entry name" value="PROKAR_LIPOPROTEIN"/>
    <property type="match status" value="1"/>
</dbReference>
<reference evidence="4 5" key="1">
    <citation type="submission" date="2023-05" db="EMBL/GenBank/DDBJ databases">
        <title>Novel species of genus Flectobacillus isolated from stream in China.</title>
        <authorList>
            <person name="Lu H."/>
        </authorList>
    </citation>
    <scope>NUCLEOTIDE SEQUENCE [LARGE SCALE GENOMIC DNA]</scope>
    <source>
        <strain evidence="4 5">KCTC 42575</strain>
    </source>
</reference>
<accession>A0ABT6Y5Y8</accession>
<protein>
    <submittedName>
        <fullName evidence="4">HlyD family efflux transporter periplasmic adaptor subunit</fullName>
    </submittedName>
</protein>
<feature type="coiled-coil region" evidence="3">
    <location>
        <begin position="89"/>
        <end position="154"/>
    </location>
</feature>